<evidence type="ECO:0000313" key="3">
    <source>
        <dbReference type="Proteomes" id="UP000663844"/>
    </source>
</evidence>
<feature type="region of interest" description="Disordered" evidence="1">
    <location>
        <begin position="114"/>
        <end position="146"/>
    </location>
</feature>
<dbReference type="EMBL" id="CAJOAZ010013482">
    <property type="protein sequence ID" value="CAF4267716.1"/>
    <property type="molecule type" value="Genomic_DNA"/>
</dbReference>
<reference evidence="2" key="1">
    <citation type="submission" date="2021-02" db="EMBL/GenBank/DDBJ databases">
        <authorList>
            <person name="Nowell W R."/>
        </authorList>
    </citation>
    <scope>NUCLEOTIDE SEQUENCE</scope>
</reference>
<feature type="non-terminal residue" evidence="2">
    <location>
        <position position="1"/>
    </location>
</feature>
<dbReference type="AlphaFoldDB" id="A0A820FUX5"/>
<name>A0A820FUX5_9BILA</name>
<organism evidence="2 3">
    <name type="scientific">Adineta steineri</name>
    <dbReference type="NCBI Taxonomy" id="433720"/>
    <lineage>
        <taxon>Eukaryota</taxon>
        <taxon>Metazoa</taxon>
        <taxon>Spiralia</taxon>
        <taxon>Gnathifera</taxon>
        <taxon>Rotifera</taxon>
        <taxon>Eurotatoria</taxon>
        <taxon>Bdelloidea</taxon>
        <taxon>Adinetida</taxon>
        <taxon>Adinetidae</taxon>
        <taxon>Adineta</taxon>
    </lineage>
</organism>
<accession>A0A820FUX5</accession>
<comment type="caution">
    <text evidence="2">The sequence shown here is derived from an EMBL/GenBank/DDBJ whole genome shotgun (WGS) entry which is preliminary data.</text>
</comment>
<dbReference type="Proteomes" id="UP000663844">
    <property type="component" value="Unassembled WGS sequence"/>
</dbReference>
<sequence length="146" mass="17393">IQCCTDFSSEDFEYEEKHNDKPIHEILEIDGVPMYFILDFSNRIVWKGRLCIQDQSEYDSAMNHIITEVNQIKCSPDKCKLCQYCSMDENRVKSELNTIDRDLQYLLQQRFSQSAKKQQDGEKQNKKRQIVSMKNISNNKKDNRYH</sequence>
<gene>
    <name evidence="2" type="ORF">OXD698_LOCUS44337</name>
</gene>
<evidence type="ECO:0000256" key="1">
    <source>
        <dbReference type="SAM" id="MobiDB-lite"/>
    </source>
</evidence>
<evidence type="ECO:0000313" key="2">
    <source>
        <dbReference type="EMBL" id="CAF4267716.1"/>
    </source>
</evidence>
<proteinExistence type="predicted"/>
<protein>
    <submittedName>
        <fullName evidence="2">Uncharacterized protein</fullName>
    </submittedName>
</protein>